<reference evidence="1 2" key="1">
    <citation type="submission" date="2019-09" db="EMBL/GenBank/DDBJ databases">
        <title>Taxonomic organization of the family Brucellaceae based on a phylogenomic approach.</title>
        <authorList>
            <person name="Leclercq S."/>
            <person name="Cloeckaert A."/>
            <person name="Zygmunt M.S."/>
        </authorList>
    </citation>
    <scope>NUCLEOTIDE SEQUENCE [LARGE SCALE GENOMIC DNA]</scope>
    <source>
        <strain evidence="1 2">LMG 3313</strain>
    </source>
</reference>
<gene>
    <name evidence="1" type="ORF">F9L04_16090</name>
</gene>
<evidence type="ECO:0000313" key="2">
    <source>
        <dbReference type="Proteomes" id="UP000481876"/>
    </source>
</evidence>
<name>A0A6L3Z3A3_BRUAN</name>
<dbReference type="Proteomes" id="UP000481876">
    <property type="component" value="Unassembled WGS sequence"/>
</dbReference>
<evidence type="ECO:0000313" key="1">
    <source>
        <dbReference type="EMBL" id="KAB2766792.1"/>
    </source>
</evidence>
<organism evidence="1 2">
    <name type="scientific">Brucella anthropi</name>
    <name type="common">Ochrobactrum anthropi</name>
    <dbReference type="NCBI Taxonomy" id="529"/>
    <lineage>
        <taxon>Bacteria</taxon>
        <taxon>Pseudomonadati</taxon>
        <taxon>Pseudomonadota</taxon>
        <taxon>Alphaproteobacteria</taxon>
        <taxon>Hyphomicrobiales</taxon>
        <taxon>Brucellaceae</taxon>
        <taxon>Brucella/Ochrobactrum group</taxon>
        <taxon>Brucella</taxon>
    </lineage>
</organism>
<comment type="caution">
    <text evidence="1">The sequence shown here is derived from an EMBL/GenBank/DDBJ whole genome shotgun (WGS) entry which is preliminary data.</text>
</comment>
<dbReference type="RefSeq" id="WP_151663890.1">
    <property type="nucleotide sequence ID" value="NZ_WBWS01000016.1"/>
</dbReference>
<protein>
    <submittedName>
        <fullName evidence="1">Uncharacterized protein</fullName>
    </submittedName>
</protein>
<dbReference type="AlphaFoldDB" id="A0A6L3Z3A3"/>
<dbReference type="EMBL" id="WBWS01000016">
    <property type="protein sequence ID" value="KAB2766792.1"/>
    <property type="molecule type" value="Genomic_DNA"/>
</dbReference>
<proteinExistence type="predicted"/>
<sequence length="146" mass="16094">MNMIELKSGVKIVAEHITHFNESMNTVAFHLVDGTMIYGTPTNEEFETALYRVLPATPGFSVIYRYAAKDKSYAQTCPVVGWREYPGGVYPISAGYSRDLDDYTGLILPDGTVIDGDGNLYRSVDALMADIDRTEAEIENLVSEAA</sequence>
<accession>A0A6L3Z3A3</accession>